<dbReference type="Proteomes" id="UP000076407">
    <property type="component" value="Unassembled WGS sequence"/>
</dbReference>
<evidence type="ECO:0000313" key="1">
    <source>
        <dbReference type="EnsemblMetazoa" id="AQUA014188-PA"/>
    </source>
</evidence>
<keyword evidence="2" id="KW-1185">Reference proteome</keyword>
<protein>
    <submittedName>
        <fullName evidence="1">Uncharacterized protein</fullName>
    </submittedName>
</protein>
<accession>A0A182XQQ1</accession>
<sequence>MKMMKTDSCDMAPLLQTTPAGVDCPAEQSAARRPSSFQTQCTVSHTFTHTSTHIISAHIHTQHSWPVIYLCHILLMPYC</sequence>
<evidence type="ECO:0000313" key="2">
    <source>
        <dbReference type="Proteomes" id="UP000076407"/>
    </source>
</evidence>
<reference evidence="1" key="1">
    <citation type="submission" date="2020-05" db="UniProtKB">
        <authorList>
            <consortium name="EnsemblMetazoa"/>
        </authorList>
    </citation>
    <scope>IDENTIFICATION</scope>
    <source>
        <strain evidence="1">SANGQUA</strain>
    </source>
</reference>
<dbReference type="AlphaFoldDB" id="A0A182XQQ1"/>
<organism evidence="1 2">
    <name type="scientific">Anopheles quadriannulatus</name>
    <name type="common">Mosquito</name>
    <dbReference type="NCBI Taxonomy" id="34691"/>
    <lineage>
        <taxon>Eukaryota</taxon>
        <taxon>Metazoa</taxon>
        <taxon>Ecdysozoa</taxon>
        <taxon>Arthropoda</taxon>
        <taxon>Hexapoda</taxon>
        <taxon>Insecta</taxon>
        <taxon>Pterygota</taxon>
        <taxon>Neoptera</taxon>
        <taxon>Endopterygota</taxon>
        <taxon>Diptera</taxon>
        <taxon>Nematocera</taxon>
        <taxon>Culicoidea</taxon>
        <taxon>Culicidae</taxon>
        <taxon>Anophelinae</taxon>
        <taxon>Anopheles</taxon>
    </lineage>
</organism>
<proteinExistence type="predicted"/>
<name>A0A182XQQ1_ANOQN</name>
<dbReference type="EnsemblMetazoa" id="AQUA014188-RA">
    <property type="protein sequence ID" value="AQUA014188-PA"/>
    <property type="gene ID" value="AQUA014188"/>
</dbReference>